<dbReference type="GO" id="GO:0016787">
    <property type="term" value="F:hydrolase activity"/>
    <property type="evidence" value="ECO:0007669"/>
    <property type="project" value="UniProtKB-KW"/>
</dbReference>
<dbReference type="PRINTS" id="PR00726">
    <property type="entry name" value="LEXASERPTASE"/>
</dbReference>
<evidence type="ECO:0000256" key="4">
    <source>
        <dbReference type="ARBA" id="ARBA00022813"/>
    </source>
</evidence>
<dbReference type="GO" id="GO:0006355">
    <property type="term" value="P:regulation of DNA-templated transcription"/>
    <property type="evidence" value="ECO:0007669"/>
    <property type="project" value="InterPro"/>
</dbReference>
<keyword evidence="11" id="KW-1185">Reference proteome</keyword>
<dbReference type="CDD" id="cd06529">
    <property type="entry name" value="S24_LexA-like"/>
    <property type="match status" value="1"/>
</dbReference>
<dbReference type="GO" id="GO:0006281">
    <property type="term" value="P:DNA repair"/>
    <property type="evidence" value="ECO:0007669"/>
    <property type="project" value="UniProtKB-KW"/>
</dbReference>
<evidence type="ECO:0000256" key="1">
    <source>
        <dbReference type="ARBA" id="ARBA00007484"/>
    </source>
</evidence>
<evidence type="ECO:0000256" key="8">
    <source>
        <dbReference type="SAM" id="MobiDB-lite"/>
    </source>
</evidence>
<dbReference type="STRING" id="555778.Hneap_0885"/>
<feature type="region of interest" description="Disordered" evidence="8">
    <location>
        <begin position="1"/>
        <end position="43"/>
    </location>
</feature>
<evidence type="ECO:0000256" key="7">
    <source>
        <dbReference type="RuleBase" id="RU003991"/>
    </source>
</evidence>
<dbReference type="Gene3D" id="2.10.109.10">
    <property type="entry name" value="Umud Fragment, subunit A"/>
    <property type="match status" value="1"/>
</dbReference>
<dbReference type="InterPro" id="IPR015927">
    <property type="entry name" value="Peptidase_S24_S26A/B/C"/>
</dbReference>
<evidence type="ECO:0000256" key="5">
    <source>
        <dbReference type="ARBA" id="ARBA00023204"/>
    </source>
</evidence>
<dbReference type="InterPro" id="IPR036286">
    <property type="entry name" value="LexA/Signal_pep-like_sf"/>
</dbReference>
<proteinExistence type="inferred from homology"/>
<gene>
    <name evidence="10" type="ordered locus">Hneap_0885</name>
</gene>
<dbReference type="Pfam" id="PF00717">
    <property type="entry name" value="Peptidase_S24"/>
    <property type="match status" value="1"/>
</dbReference>
<evidence type="ECO:0000313" key="11">
    <source>
        <dbReference type="Proteomes" id="UP000009102"/>
    </source>
</evidence>
<accession>D0KZ55</accession>
<dbReference type="InterPro" id="IPR050077">
    <property type="entry name" value="LexA_repressor"/>
</dbReference>
<keyword evidence="6" id="KW-0742">SOS response</keyword>
<evidence type="ECO:0000256" key="6">
    <source>
        <dbReference type="ARBA" id="ARBA00023236"/>
    </source>
</evidence>
<dbReference type="GO" id="GO:0009432">
    <property type="term" value="P:SOS response"/>
    <property type="evidence" value="ECO:0007669"/>
    <property type="project" value="UniProtKB-KW"/>
</dbReference>
<protein>
    <submittedName>
        <fullName evidence="10">Peptidase S24/S26A/S26B, conserved region</fullName>
    </submittedName>
</protein>
<dbReference type="EMBL" id="CP001801">
    <property type="protein sequence ID" value="ACX95728.1"/>
    <property type="molecule type" value="Genomic_DNA"/>
</dbReference>
<dbReference type="GO" id="GO:0003677">
    <property type="term" value="F:DNA binding"/>
    <property type="evidence" value="ECO:0007669"/>
    <property type="project" value="InterPro"/>
</dbReference>
<comment type="similarity">
    <text evidence="1 7">Belongs to the peptidase S24 family.</text>
</comment>
<evidence type="ECO:0000256" key="2">
    <source>
        <dbReference type="ARBA" id="ARBA00022763"/>
    </source>
</evidence>
<feature type="domain" description="Peptidase S24/S26A/S26B/S26C" evidence="9">
    <location>
        <begin position="119"/>
        <end position="236"/>
    </location>
</feature>
<name>D0KZ55_HALNC</name>
<organism evidence="10 11">
    <name type="scientific">Halothiobacillus neapolitanus (strain ATCC 23641 / DSM 15147 / CIP 104769 / NCIMB 8539 / c2)</name>
    <name type="common">Thiobacillus neapolitanus</name>
    <dbReference type="NCBI Taxonomy" id="555778"/>
    <lineage>
        <taxon>Bacteria</taxon>
        <taxon>Pseudomonadati</taxon>
        <taxon>Pseudomonadota</taxon>
        <taxon>Gammaproteobacteria</taxon>
        <taxon>Chromatiales</taxon>
        <taxon>Halothiobacillaceae</taxon>
        <taxon>Halothiobacillus</taxon>
    </lineage>
</organism>
<sequence>MDSSGRSSPPKKRRADANGHGGARSGAGRPKGQGRWGEPTVPVRVPQSRVTVVKALLDTLPAVNGEDQKPPNQVGDMPVITRARASTKPLSPDAWSDLLTASGLIPLQPATVAPVLTLPLFGYRIAAGFPSPADDYVEERIDLNRHLIRHKEATFFLRVQGDSMINAGIHDGDMLIVDRAIEPVSGKIVIAALDGELTVKRLSASGGVVRLLPENPDYPVIEIGAEQELVVWGVVIHVIHALG</sequence>
<keyword evidence="3 7" id="KW-0378">Hydrolase</keyword>
<dbReference type="eggNOG" id="COG1974">
    <property type="taxonomic scope" value="Bacteria"/>
</dbReference>
<dbReference type="NCBIfam" id="NF007621">
    <property type="entry name" value="PRK10276.1"/>
    <property type="match status" value="1"/>
</dbReference>
<dbReference type="PANTHER" id="PTHR33516:SF2">
    <property type="entry name" value="LEXA REPRESSOR-RELATED"/>
    <property type="match status" value="1"/>
</dbReference>
<evidence type="ECO:0000256" key="3">
    <source>
        <dbReference type="ARBA" id="ARBA00022801"/>
    </source>
</evidence>
<dbReference type="AlphaFoldDB" id="D0KZ55"/>
<dbReference type="SUPFAM" id="SSF51306">
    <property type="entry name" value="LexA/Signal peptidase"/>
    <property type="match status" value="1"/>
</dbReference>
<dbReference type="Proteomes" id="UP000009102">
    <property type="component" value="Chromosome"/>
</dbReference>
<dbReference type="HOGENOM" id="CLU_066192_0_0_6"/>
<keyword evidence="4 7" id="KW-0068">Autocatalytic cleavage</keyword>
<dbReference type="KEGG" id="hna:Hneap_0885"/>
<keyword evidence="5" id="KW-0234">DNA repair</keyword>
<evidence type="ECO:0000313" key="10">
    <source>
        <dbReference type="EMBL" id="ACX95728.1"/>
    </source>
</evidence>
<evidence type="ECO:0000259" key="9">
    <source>
        <dbReference type="Pfam" id="PF00717"/>
    </source>
</evidence>
<feature type="compositionally biased region" description="Gly residues" evidence="8">
    <location>
        <begin position="19"/>
        <end position="35"/>
    </location>
</feature>
<keyword evidence="2" id="KW-0227">DNA damage</keyword>
<dbReference type="InterPro" id="IPR039418">
    <property type="entry name" value="LexA-like"/>
</dbReference>
<dbReference type="PANTHER" id="PTHR33516">
    <property type="entry name" value="LEXA REPRESSOR"/>
    <property type="match status" value="1"/>
</dbReference>
<dbReference type="InterPro" id="IPR006197">
    <property type="entry name" value="Peptidase_S24_LexA"/>
</dbReference>
<reference evidence="10 11" key="1">
    <citation type="submission" date="2009-10" db="EMBL/GenBank/DDBJ databases">
        <title>Complete sequence of Halothiobacillus neapolitanus c2.</title>
        <authorList>
            <consortium name="US DOE Joint Genome Institute"/>
            <person name="Lucas S."/>
            <person name="Copeland A."/>
            <person name="Lapidus A."/>
            <person name="Glavina del Rio T."/>
            <person name="Tice H."/>
            <person name="Bruce D."/>
            <person name="Goodwin L."/>
            <person name="Pitluck S."/>
            <person name="Davenport K."/>
            <person name="Brettin T."/>
            <person name="Detter J.C."/>
            <person name="Han C."/>
            <person name="Tapia R."/>
            <person name="Larimer F."/>
            <person name="Land M."/>
            <person name="Hauser L."/>
            <person name="Kyrpides N."/>
            <person name="Mikhailova N."/>
            <person name="Kerfeld C."/>
            <person name="Cannon G."/>
            <person name="Heinhort S."/>
        </authorList>
    </citation>
    <scope>NUCLEOTIDE SEQUENCE [LARGE SCALE GENOMIC DNA]</scope>
    <source>
        <strain evidence="11">ATCC 23641 / c2</strain>
    </source>
</reference>